<evidence type="ECO:0000256" key="2">
    <source>
        <dbReference type="ARBA" id="ARBA00022448"/>
    </source>
</evidence>
<dbReference type="GO" id="GO:0015035">
    <property type="term" value="F:protein-disulfide reductase activity"/>
    <property type="evidence" value="ECO:0007669"/>
    <property type="project" value="UniProtKB-UniRule"/>
</dbReference>
<dbReference type="PROSITE" id="PS51352">
    <property type="entry name" value="THIOREDOXIN_2"/>
    <property type="match status" value="1"/>
</dbReference>
<keyword evidence="2" id="KW-0813">Transport</keyword>
<dbReference type="Pfam" id="PF14561">
    <property type="entry name" value="TPR_20"/>
    <property type="match status" value="1"/>
</dbReference>
<dbReference type="SUPFAM" id="SSF52833">
    <property type="entry name" value="Thioredoxin-like"/>
    <property type="match status" value="1"/>
</dbReference>
<dbReference type="GO" id="GO:0006950">
    <property type="term" value="P:response to stress"/>
    <property type="evidence" value="ECO:0007669"/>
    <property type="project" value="UniProtKB-ARBA"/>
</dbReference>
<comment type="similarity">
    <text evidence="1">Belongs to the thioredoxin family.</text>
</comment>
<evidence type="ECO:0000256" key="5">
    <source>
        <dbReference type="ARBA" id="ARBA00023284"/>
    </source>
</evidence>
<proteinExistence type="inferred from homology"/>
<dbReference type="Pfam" id="PF00085">
    <property type="entry name" value="Thioredoxin"/>
    <property type="match status" value="1"/>
</dbReference>
<dbReference type="SUPFAM" id="SSF48452">
    <property type="entry name" value="TPR-like"/>
    <property type="match status" value="1"/>
</dbReference>
<dbReference type="InterPro" id="IPR005746">
    <property type="entry name" value="Thioredoxin"/>
</dbReference>
<evidence type="ECO:0000256" key="1">
    <source>
        <dbReference type="ARBA" id="ARBA00008987"/>
    </source>
</evidence>
<dbReference type="PRINTS" id="PR00421">
    <property type="entry name" value="THIOREDOXIN"/>
</dbReference>
<dbReference type="PROSITE" id="PS00194">
    <property type="entry name" value="THIOREDOXIN_1"/>
    <property type="match status" value="1"/>
</dbReference>
<keyword evidence="5" id="KW-0676">Redox-active center</keyword>
<protein>
    <recommendedName>
        <fullName evidence="6">Thioredoxin</fullName>
    </recommendedName>
</protein>
<accession>A0A6N8DM39</accession>
<dbReference type="Pfam" id="PF14559">
    <property type="entry name" value="TPR_19"/>
    <property type="match status" value="1"/>
</dbReference>
<dbReference type="Gene3D" id="3.40.30.10">
    <property type="entry name" value="Glutaredoxin"/>
    <property type="match status" value="1"/>
</dbReference>
<gene>
    <name evidence="8" type="primary">trxA</name>
    <name evidence="8" type="ORF">GJ654_11085</name>
</gene>
<sequence>MPGPQSPSPAMAPQRPDIVDVTLQGFRAEVMEESFDRPVLVDFWAPWCGPCKQLTPRLEKIVREARGKVRLAKMNIDEHPQIAQKMGVQSVPAVVAFVQGQMADAFTGALPESEIKAFIQRLLGPGGVDVEALLAESQALLEAGQVAVAEAGFAQILQNDPEQPAALAGLARCALAQGDSEQAKAILAQIPEKHANTPAVAAARAALALEEKAGGVGDMALLLARVETAPHDHPARYDLAVALNAAGKREAAAQELLVIIKHDRKWNDEAARKLLLEFFDSWGPADPATRAARRQLSSLLFS</sequence>
<dbReference type="GO" id="GO:0005829">
    <property type="term" value="C:cytosol"/>
    <property type="evidence" value="ECO:0007669"/>
    <property type="project" value="TreeGrafter"/>
</dbReference>
<dbReference type="InterPro" id="IPR017937">
    <property type="entry name" value="Thioredoxin_CS"/>
</dbReference>
<dbReference type="InterPro" id="IPR011990">
    <property type="entry name" value="TPR-like_helical_dom_sf"/>
</dbReference>
<evidence type="ECO:0000313" key="9">
    <source>
        <dbReference type="Proteomes" id="UP000439113"/>
    </source>
</evidence>
<evidence type="ECO:0000256" key="4">
    <source>
        <dbReference type="ARBA" id="ARBA00023157"/>
    </source>
</evidence>
<feature type="domain" description="Thioredoxin" evidence="7">
    <location>
        <begin position="1"/>
        <end position="124"/>
    </location>
</feature>
<evidence type="ECO:0000256" key="3">
    <source>
        <dbReference type="ARBA" id="ARBA00022982"/>
    </source>
</evidence>
<comment type="caution">
    <text evidence="8">The sequence shown here is derived from an EMBL/GenBank/DDBJ whole genome shotgun (WGS) entry which is preliminary data.</text>
</comment>
<dbReference type="Proteomes" id="UP000439113">
    <property type="component" value="Unassembled WGS sequence"/>
</dbReference>
<evidence type="ECO:0000256" key="6">
    <source>
        <dbReference type="NCBIfam" id="TIGR01068"/>
    </source>
</evidence>
<dbReference type="CDD" id="cd02947">
    <property type="entry name" value="TRX_family"/>
    <property type="match status" value="1"/>
</dbReference>
<name>A0A6N8DM39_RHOAC</name>
<dbReference type="FunFam" id="3.40.30.10:FF:000001">
    <property type="entry name" value="Thioredoxin"/>
    <property type="match status" value="1"/>
</dbReference>
<dbReference type="AlphaFoldDB" id="A0A6N8DM39"/>
<dbReference type="InterPro" id="IPR036249">
    <property type="entry name" value="Thioredoxin-like_sf"/>
</dbReference>
<dbReference type="RefSeq" id="WP_155446219.1">
    <property type="nucleotide sequence ID" value="NZ_JAOQNR010000009.1"/>
</dbReference>
<evidence type="ECO:0000313" key="8">
    <source>
        <dbReference type="EMBL" id="MTV31539.1"/>
    </source>
</evidence>
<reference evidence="8 9" key="1">
    <citation type="submission" date="2019-11" db="EMBL/GenBank/DDBJ databases">
        <title>Whole-genome sequence of a Rhodoblastus acidophilus DSM 142.</title>
        <authorList>
            <person name="Kyndt J.A."/>
            <person name="Meyer T.E."/>
        </authorList>
    </citation>
    <scope>NUCLEOTIDE SEQUENCE [LARGE SCALE GENOMIC DNA]</scope>
    <source>
        <strain evidence="8 9">DSM 142</strain>
    </source>
</reference>
<keyword evidence="3" id="KW-0249">Electron transport</keyword>
<organism evidence="8 9">
    <name type="scientific">Rhodoblastus acidophilus</name>
    <name type="common">Rhodopseudomonas acidophila</name>
    <dbReference type="NCBI Taxonomy" id="1074"/>
    <lineage>
        <taxon>Bacteria</taxon>
        <taxon>Pseudomonadati</taxon>
        <taxon>Pseudomonadota</taxon>
        <taxon>Alphaproteobacteria</taxon>
        <taxon>Hyphomicrobiales</taxon>
        <taxon>Rhodoblastaceae</taxon>
        <taxon>Rhodoblastus</taxon>
    </lineage>
</organism>
<dbReference type="EMBL" id="WNKS01000008">
    <property type="protein sequence ID" value="MTV31539.1"/>
    <property type="molecule type" value="Genomic_DNA"/>
</dbReference>
<evidence type="ECO:0000259" key="7">
    <source>
        <dbReference type="PROSITE" id="PS51352"/>
    </source>
</evidence>
<dbReference type="NCBIfam" id="TIGR01068">
    <property type="entry name" value="thioredoxin"/>
    <property type="match status" value="1"/>
</dbReference>
<dbReference type="InterPro" id="IPR013766">
    <property type="entry name" value="Thioredoxin_domain"/>
</dbReference>
<keyword evidence="4" id="KW-1015">Disulfide bond</keyword>
<dbReference type="GO" id="GO:0045454">
    <property type="term" value="P:cell redox homeostasis"/>
    <property type="evidence" value="ECO:0007669"/>
    <property type="project" value="TreeGrafter"/>
</dbReference>
<dbReference type="OrthoDB" id="9790390at2"/>
<dbReference type="PANTHER" id="PTHR45663">
    <property type="entry name" value="GEO12009P1"/>
    <property type="match status" value="1"/>
</dbReference>
<dbReference type="PANTHER" id="PTHR45663:SF11">
    <property type="entry name" value="GEO12009P1"/>
    <property type="match status" value="1"/>
</dbReference>
<dbReference type="Gene3D" id="1.25.40.10">
    <property type="entry name" value="Tetratricopeptide repeat domain"/>
    <property type="match status" value="2"/>
</dbReference>